<comment type="caution">
    <text evidence="2">The sequence shown here is derived from an EMBL/GenBank/DDBJ whole genome shotgun (WGS) entry which is preliminary data.</text>
</comment>
<feature type="compositionally biased region" description="Polar residues" evidence="1">
    <location>
        <begin position="666"/>
        <end position="677"/>
    </location>
</feature>
<dbReference type="GO" id="GO:0000138">
    <property type="term" value="C:Golgi trans cisterna"/>
    <property type="evidence" value="ECO:0007669"/>
    <property type="project" value="TreeGrafter"/>
</dbReference>
<proteinExistence type="predicted"/>
<evidence type="ECO:0000313" key="2">
    <source>
        <dbReference type="EMBL" id="OBZ86009.1"/>
    </source>
</evidence>
<organism evidence="2 3">
    <name type="scientific">Choanephora cucurbitarum</name>
    <dbReference type="NCBI Taxonomy" id="101091"/>
    <lineage>
        <taxon>Eukaryota</taxon>
        <taxon>Fungi</taxon>
        <taxon>Fungi incertae sedis</taxon>
        <taxon>Mucoromycota</taxon>
        <taxon>Mucoromycotina</taxon>
        <taxon>Mucoromycetes</taxon>
        <taxon>Mucorales</taxon>
        <taxon>Mucorineae</taxon>
        <taxon>Choanephoraceae</taxon>
        <taxon>Choanephoroideae</taxon>
        <taxon>Choanephora</taxon>
    </lineage>
</organism>
<name>A0A1C7NB79_9FUNG</name>
<dbReference type="InterPro" id="IPR026705">
    <property type="entry name" value="Hid-1/Ecm30"/>
</dbReference>
<sequence>MGAADSKLAFRKSVFKLYEEKTIPPTENEFWELFWNLPETIDDVFSLIGANDIRRTRDSAPDNFETLIDKVLKKMQDTVHANQFPTDQHSINHLLNCCRIMTRIMPFVFESPEHTEWEERFFWTPRQVEKEKKNPEDKPEYETLPCRGELLLDLTIQALFLAGFTIPIALATKESKVNYMIWENGVGSSLPITTYKDNEANRTEVLRLLVVLLSRSMYVLPSQLLLKEDLWLRYVAVKTERKIVLVILCSLLNTICNYDPTGWVPYNHVVGVGPREQLVTFCLTALLILLDYRSPQQAETMRQQEQLHSPTSHKSAELPAQVETLTLENPDAIPRTSMELEVFTPGTTDPYHHKVDENAFRHYMSKMHRKQDFEFLMLGIYRLLSNPMTAANTYLPGSTKRVSCFIDVVMLCWRLIETNPRFIKHLVETERALDLTVSLIFYAMDNKDKMTQIGLVRMCAFILQTLSSEKEYCVKLNKPFTTHASLPNVIRLYAFNGTYADFLIISIYTLISSTQGRLSALYPAFMLTIANISSYVSNLGVTTSSKLISMFHSMASPTFLLADEYNPQLTCYLLETLNNLIHYHYTENLNLVYAVVLHHDYFDRLSKLTFTDAVAEVNRVRQMRERKSAEDEHETTLEENKKDHEDHKEDEEKPKLSYAAVVASNLPSNEAGSSTSNPERRDSTNTISAYPTRQGFVPNEQWMSYWKSKFPLSTLSALIEQLVPKMEE</sequence>
<dbReference type="Proteomes" id="UP000093000">
    <property type="component" value="Unassembled WGS sequence"/>
</dbReference>
<dbReference type="PANTHER" id="PTHR21575">
    <property type="entry name" value="PROTEIN HID1"/>
    <property type="match status" value="1"/>
</dbReference>
<gene>
    <name evidence="2" type="primary">Hid1</name>
    <name evidence="2" type="ORF">A0J61_05947</name>
</gene>
<evidence type="ECO:0000256" key="1">
    <source>
        <dbReference type="SAM" id="MobiDB-lite"/>
    </source>
</evidence>
<dbReference type="STRING" id="101091.A0A1C7NB79"/>
<dbReference type="AlphaFoldDB" id="A0A1C7NB79"/>
<evidence type="ECO:0000313" key="3">
    <source>
        <dbReference type="Proteomes" id="UP000093000"/>
    </source>
</evidence>
<feature type="non-terminal residue" evidence="2">
    <location>
        <position position="728"/>
    </location>
</feature>
<dbReference type="PANTHER" id="PTHR21575:SF12">
    <property type="entry name" value="PROTEIN HID1"/>
    <property type="match status" value="1"/>
</dbReference>
<dbReference type="OrthoDB" id="432953at2759"/>
<reference evidence="2 3" key="1">
    <citation type="submission" date="2016-03" db="EMBL/GenBank/DDBJ databases">
        <title>Choanephora cucurbitarum.</title>
        <authorList>
            <person name="Min B."/>
            <person name="Park H."/>
            <person name="Park J.-H."/>
            <person name="Shin H.-D."/>
            <person name="Choi I.-G."/>
        </authorList>
    </citation>
    <scope>NUCLEOTIDE SEQUENCE [LARGE SCALE GENOMIC DNA]</scope>
    <source>
        <strain evidence="2 3">KUS-F28377</strain>
    </source>
</reference>
<keyword evidence="3" id="KW-1185">Reference proteome</keyword>
<accession>A0A1C7NB79</accession>
<protein>
    <submittedName>
        <fullName evidence="2">Protein HID1</fullName>
    </submittedName>
</protein>
<dbReference type="GO" id="GO:0016020">
    <property type="term" value="C:membrane"/>
    <property type="evidence" value="ECO:0007669"/>
    <property type="project" value="TreeGrafter"/>
</dbReference>
<feature type="region of interest" description="Disordered" evidence="1">
    <location>
        <begin position="622"/>
        <end position="654"/>
    </location>
</feature>
<dbReference type="EMBL" id="LUGH01000337">
    <property type="protein sequence ID" value="OBZ86009.1"/>
    <property type="molecule type" value="Genomic_DNA"/>
</dbReference>
<dbReference type="GO" id="GO:0005797">
    <property type="term" value="C:Golgi medial cisterna"/>
    <property type="evidence" value="ECO:0007669"/>
    <property type="project" value="TreeGrafter"/>
</dbReference>
<dbReference type="InParanoid" id="A0A1C7NB79"/>
<dbReference type="FunCoup" id="A0A1C7NB79">
    <property type="interactions" value="8"/>
</dbReference>
<feature type="region of interest" description="Disordered" evidence="1">
    <location>
        <begin position="666"/>
        <end position="692"/>
    </location>
</feature>
<dbReference type="Pfam" id="PF12722">
    <property type="entry name" value="Hid1"/>
    <property type="match status" value="2"/>
</dbReference>